<dbReference type="STRING" id="1238182.C882_2026"/>
<accession>K9GPQ5</accession>
<sequence length="201" mass="21482">MSWRAVLLAAVLAIPGSAWAAPVRDGVTVLATVPAATQPPNPDLQISMMNSATSRLFNTEIGVETTLAGAATFRSRWFTMSNGIDLPGAKWAAFTEGARKAFDWCRTIETENVTVEKHVGHYTAIGASGKWEGLSLAVHGVRNAGCAVRITGYQYPSGRMDLYVAPRDALKLGGTLSAIPATARALREERARAAAVREQLQ</sequence>
<comment type="caution">
    <text evidence="2">The sequence shown here is derived from an EMBL/GenBank/DDBJ whole genome shotgun (WGS) entry which is preliminary data.</text>
</comment>
<feature type="signal peptide" evidence="1">
    <location>
        <begin position="1"/>
        <end position="20"/>
    </location>
</feature>
<evidence type="ECO:0000313" key="2">
    <source>
        <dbReference type="EMBL" id="EKV27097.1"/>
    </source>
</evidence>
<organism evidence="2 3">
    <name type="scientific">Caenispirillum salinarum AK4</name>
    <dbReference type="NCBI Taxonomy" id="1238182"/>
    <lineage>
        <taxon>Bacteria</taxon>
        <taxon>Pseudomonadati</taxon>
        <taxon>Pseudomonadota</taxon>
        <taxon>Alphaproteobacteria</taxon>
        <taxon>Rhodospirillales</taxon>
        <taxon>Novispirillaceae</taxon>
        <taxon>Caenispirillum</taxon>
    </lineage>
</organism>
<feature type="chain" id="PRO_5005687774" description="Sensor domain-containing protein" evidence="1">
    <location>
        <begin position="21"/>
        <end position="201"/>
    </location>
</feature>
<gene>
    <name evidence="2" type="ORF">C882_2026</name>
</gene>
<evidence type="ECO:0000313" key="3">
    <source>
        <dbReference type="Proteomes" id="UP000009881"/>
    </source>
</evidence>
<dbReference type="EMBL" id="ANHY01000021">
    <property type="protein sequence ID" value="EKV27097.1"/>
    <property type="molecule type" value="Genomic_DNA"/>
</dbReference>
<protein>
    <recommendedName>
        <fullName evidence="4">Sensor domain-containing protein</fullName>
    </recommendedName>
</protein>
<evidence type="ECO:0008006" key="4">
    <source>
        <dbReference type="Google" id="ProtNLM"/>
    </source>
</evidence>
<dbReference type="Proteomes" id="UP000009881">
    <property type="component" value="Unassembled WGS sequence"/>
</dbReference>
<keyword evidence="3" id="KW-1185">Reference proteome</keyword>
<name>K9GPQ5_9PROT</name>
<proteinExistence type="predicted"/>
<evidence type="ECO:0000256" key="1">
    <source>
        <dbReference type="SAM" id="SignalP"/>
    </source>
</evidence>
<dbReference type="AlphaFoldDB" id="K9GPQ5"/>
<keyword evidence="1" id="KW-0732">Signal</keyword>
<reference evidence="2 3" key="1">
    <citation type="journal article" date="2013" name="Genome Announc.">
        <title>Draft Genome Sequence of an Alphaproteobacterium, Caenispirillum salinarum AK4(T), Isolated from a Solar Saltern.</title>
        <authorList>
            <person name="Khatri I."/>
            <person name="Singh A."/>
            <person name="Korpole S."/>
            <person name="Pinnaka A.K."/>
            <person name="Subramanian S."/>
        </authorList>
    </citation>
    <scope>NUCLEOTIDE SEQUENCE [LARGE SCALE GENOMIC DNA]</scope>
    <source>
        <strain evidence="2 3">AK4</strain>
    </source>
</reference>